<comment type="caution">
    <text evidence="2">The sequence shown here is derived from an EMBL/GenBank/DDBJ whole genome shotgun (WGS) entry which is preliminary data.</text>
</comment>
<accession>A0A9J6B5I8</accession>
<gene>
    <name evidence="2" type="ORF">H5410_003715</name>
</gene>
<feature type="domain" description="DUF4283" evidence="1">
    <location>
        <begin position="86"/>
        <end position="146"/>
    </location>
</feature>
<evidence type="ECO:0000259" key="1">
    <source>
        <dbReference type="Pfam" id="PF14111"/>
    </source>
</evidence>
<evidence type="ECO:0000313" key="3">
    <source>
        <dbReference type="Proteomes" id="UP000824120"/>
    </source>
</evidence>
<evidence type="ECO:0000313" key="2">
    <source>
        <dbReference type="EMBL" id="KAG5631998.1"/>
    </source>
</evidence>
<dbReference type="EMBL" id="JACXVP010000001">
    <property type="protein sequence ID" value="KAG5631998.1"/>
    <property type="molecule type" value="Genomic_DNA"/>
</dbReference>
<dbReference type="Pfam" id="PF14111">
    <property type="entry name" value="DUF4283"/>
    <property type="match status" value="1"/>
</dbReference>
<name>A0A9J6B5I8_SOLCO</name>
<dbReference type="Proteomes" id="UP000824120">
    <property type="component" value="Chromosome 1"/>
</dbReference>
<organism evidence="2 3">
    <name type="scientific">Solanum commersonii</name>
    <name type="common">Commerson's wild potato</name>
    <name type="synonym">Commerson's nightshade</name>
    <dbReference type="NCBI Taxonomy" id="4109"/>
    <lineage>
        <taxon>Eukaryota</taxon>
        <taxon>Viridiplantae</taxon>
        <taxon>Streptophyta</taxon>
        <taxon>Embryophyta</taxon>
        <taxon>Tracheophyta</taxon>
        <taxon>Spermatophyta</taxon>
        <taxon>Magnoliopsida</taxon>
        <taxon>eudicotyledons</taxon>
        <taxon>Gunneridae</taxon>
        <taxon>Pentapetalae</taxon>
        <taxon>asterids</taxon>
        <taxon>lamiids</taxon>
        <taxon>Solanales</taxon>
        <taxon>Solanaceae</taxon>
        <taxon>Solanoideae</taxon>
        <taxon>Solaneae</taxon>
        <taxon>Solanum</taxon>
    </lineage>
</organism>
<keyword evidence="3" id="KW-1185">Reference proteome</keyword>
<dbReference type="AlphaFoldDB" id="A0A9J6B5I8"/>
<reference evidence="2 3" key="1">
    <citation type="submission" date="2020-09" db="EMBL/GenBank/DDBJ databases">
        <title>De no assembly of potato wild relative species, Solanum commersonii.</title>
        <authorList>
            <person name="Cho K."/>
        </authorList>
    </citation>
    <scope>NUCLEOTIDE SEQUENCE [LARGE SCALE GENOMIC DNA]</scope>
    <source>
        <strain evidence="2">LZ3.2</strain>
        <tissue evidence="2">Leaf</tissue>
    </source>
</reference>
<proteinExistence type="predicted"/>
<dbReference type="InterPro" id="IPR025558">
    <property type="entry name" value="DUF4283"/>
</dbReference>
<sequence>MDMPVNAKSVKEPRLEGCSNKKEGVTTKRTFITYERTPITSEKQSVEGTNIEVLAKRKWKINDLQMMQSTENPIRVKEATYPSKSDLLSRCIVGRFIGDYETPTHNEVSRWICSTRKDANAVQMNDMDGFKFLFEITMRKKVEHIWLVNRDGSKAPGN</sequence>
<protein>
    <recommendedName>
        <fullName evidence="1">DUF4283 domain-containing protein</fullName>
    </recommendedName>
</protein>